<dbReference type="PANTHER" id="PTHR47851:SF8">
    <property type="entry name" value="NO APICAL MERISTEM-ASSOCIATED C-TERMINAL DOMAIN-CONTAINING PROTEIN"/>
    <property type="match status" value="1"/>
</dbReference>
<evidence type="ECO:0000259" key="2">
    <source>
        <dbReference type="Pfam" id="PF12776"/>
    </source>
</evidence>
<gene>
    <name evidence="3" type="ORF">GQ55_9G246700</name>
</gene>
<dbReference type="Proteomes" id="UP000244336">
    <property type="component" value="Chromosome 9"/>
</dbReference>
<proteinExistence type="predicted"/>
<dbReference type="PANTHER" id="PTHR47851">
    <property type="entry name" value="OS06G0588700 PROTEIN-RELATED"/>
    <property type="match status" value="1"/>
</dbReference>
<dbReference type="AlphaFoldDB" id="A0A2T7C6P7"/>
<protein>
    <recommendedName>
        <fullName evidence="2">Myb/SANT-like domain-containing protein</fullName>
    </recommendedName>
</protein>
<dbReference type="EMBL" id="CM009757">
    <property type="protein sequence ID" value="PUZ39021.1"/>
    <property type="molecule type" value="Genomic_DNA"/>
</dbReference>
<dbReference type="STRING" id="1504633.A0A2T7C6P7"/>
<keyword evidence="4" id="KW-1185">Reference proteome</keyword>
<reference evidence="3 4" key="1">
    <citation type="submission" date="2018-04" db="EMBL/GenBank/DDBJ databases">
        <title>WGS assembly of Panicum hallii var. hallii HAL2.</title>
        <authorList>
            <person name="Lovell J."/>
            <person name="Jenkins J."/>
            <person name="Lowry D."/>
            <person name="Mamidi S."/>
            <person name="Sreedasyam A."/>
            <person name="Weng X."/>
            <person name="Barry K."/>
            <person name="Bonette J."/>
            <person name="Campitelli B."/>
            <person name="Daum C."/>
            <person name="Gordon S."/>
            <person name="Gould B."/>
            <person name="Lipzen A."/>
            <person name="MacQueen A."/>
            <person name="Palacio-Mejia J."/>
            <person name="Plott C."/>
            <person name="Shakirov E."/>
            <person name="Shu S."/>
            <person name="Yoshinaga Y."/>
            <person name="Zane M."/>
            <person name="Rokhsar D."/>
            <person name="Grimwood J."/>
            <person name="Schmutz J."/>
            <person name="Juenger T."/>
        </authorList>
    </citation>
    <scope>NUCLEOTIDE SEQUENCE [LARGE SCALE GENOMIC DNA]</scope>
    <source>
        <strain evidence="4">cv. HAL2</strain>
    </source>
</reference>
<dbReference type="Gramene" id="PUZ39021">
    <property type="protein sequence ID" value="PUZ39021"/>
    <property type="gene ID" value="GQ55_9G246700"/>
</dbReference>
<dbReference type="OrthoDB" id="671245at2759"/>
<dbReference type="InterPro" id="IPR024752">
    <property type="entry name" value="Myb/SANT-like_dom"/>
</dbReference>
<evidence type="ECO:0000313" key="4">
    <source>
        <dbReference type="Proteomes" id="UP000244336"/>
    </source>
</evidence>
<sequence length="288" mass="32742">MEKGVKVVAKWDSFAAKTFNDICVEEVLAHNRPQHCLNSIGYGNLVGKFFERTKRPYNEGQMKNRWDALKRRYTQWKTLNTRATGLGRDPMTGCIVADDKWWKDQNDAMPGCICFRDAPLEHEEQMRIMFEAVSVTNEISFVPSNGEGGGQEDDGGQNNSELEREGQVPTPPNVTPTLGKRPTPLSPKGKKKKTFRDQCMKRLVDAYEKKAESSNNSATSNVVDSVREEIGNMLDQVIKDGAEEGSDEHYYATQLLIKKEYRDVFITLKTSNGRLNWLRRACEDSKKH</sequence>
<feature type="region of interest" description="Disordered" evidence="1">
    <location>
        <begin position="140"/>
        <end position="194"/>
    </location>
</feature>
<evidence type="ECO:0000256" key="1">
    <source>
        <dbReference type="SAM" id="MobiDB-lite"/>
    </source>
</evidence>
<name>A0A2T7C6P7_9POAL</name>
<feature type="domain" description="Myb/SANT-like" evidence="2">
    <location>
        <begin position="10"/>
        <end position="104"/>
    </location>
</feature>
<evidence type="ECO:0000313" key="3">
    <source>
        <dbReference type="EMBL" id="PUZ39021.1"/>
    </source>
</evidence>
<dbReference type="Pfam" id="PF12776">
    <property type="entry name" value="Myb_DNA-bind_3"/>
    <property type="match status" value="1"/>
</dbReference>
<accession>A0A2T7C6P7</accession>
<organism evidence="3 4">
    <name type="scientific">Panicum hallii var. hallii</name>
    <dbReference type="NCBI Taxonomy" id="1504633"/>
    <lineage>
        <taxon>Eukaryota</taxon>
        <taxon>Viridiplantae</taxon>
        <taxon>Streptophyta</taxon>
        <taxon>Embryophyta</taxon>
        <taxon>Tracheophyta</taxon>
        <taxon>Spermatophyta</taxon>
        <taxon>Magnoliopsida</taxon>
        <taxon>Liliopsida</taxon>
        <taxon>Poales</taxon>
        <taxon>Poaceae</taxon>
        <taxon>PACMAD clade</taxon>
        <taxon>Panicoideae</taxon>
        <taxon>Panicodae</taxon>
        <taxon>Paniceae</taxon>
        <taxon>Panicinae</taxon>
        <taxon>Panicum</taxon>
        <taxon>Panicum sect. Panicum</taxon>
    </lineage>
</organism>